<sequence length="138" mass="15318">MSSIYWQWRCGLSSSANDAGAPYSMEPQITQPSGLQTNRLSSDWTPPSPPRRPLTTIPHASLRRVCSSMGVKLLCDETGSRLPMMGDRGRITVKHVSLELSIEAMQKQCTLGGVRVGVDSNGKLWNRDSRLEARQKDF</sequence>
<reference evidence="2 3" key="1">
    <citation type="submission" date="2008-03" db="EMBL/GenBank/DDBJ databases">
        <title>The Genome Sequence of Verticillium dahliae VdLs.17.</title>
        <authorList>
            <consortium name="The Broad Institute Genome Sequencing Platform"/>
            <person name="Ma L.-J.J."/>
            <person name="Klosterman S.J."/>
            <person name="Subbarao K."/>
            <person name="Dobinson K."/>
            <person name="Veronese P."/>
            <person name="Kang S."/>
            <person name="Gold S.E."/>
            <person name="Young S."/>
            <person name="Jaffe D."/>
            <person name="Gnerre S."/>
            <person name="Berlin A."/>
            <person name="Heiman D."/>
            <person name="Hepburn T."/>
            <person name="Sykes S."/>
            <person name="Alvarado L."/>
            <person name="Kodira C.D."/>
            <person name="Lander E."/>
            <person name="Galagan J."/>
            <person name="Nusbaum C."/>
            <person name="Birren B."/>
        </authorList>
    </citation>
    <scope>NUCLEOTIDE SEQUENCE [LARGE SCALE GENOMIC DNA]</scope>
    <source>
        <strain evidence="3">VdLs.17 / ATCC MYA-4575 / FGSC 10137</strain>
    </source>
</reference>
<accession>G2WQ34</accession>
<dbReference type="KEGG" id="vda:VDAG_00476"/>
<dbReference type="EMBL" id="DS572695">
    <property type="protein sequence ID" value="EGY13794.1"/>
    <property type="molecule type" value="Genomic_DNA"/>
</dbReference>
<feature type="region of interest" description="Disordered" evidence="1">
    <location>
        <begin position="21"/>
        <end position="57"/>
    </location>
</feature>
<name>G2WQ34_VERDV</name>
<dbReference type="HOGENOM" id="CLU_1856827_0_0_1"/>
<dbReference type="GeneID" id="20701939"/>
<dbReference type="InParanoid" id="G2WQ34"/>
<keyword evidence="3" id="KW-1185">Reference proteome</keyword>
<evidence type="ECO:0000313" key="2">
    <source>
        <dbReference type="EMBL" id="EGY13794.1"/>
    </source>
</evidence>
<organism evidence="2 3">
    <name type="scientific">Verticillium dahliae (strain VdLs.17 / ATCC MYA-4575 / FGSC 10137)</name>
    <name type="common">Verticillium wilt</name>
    <dbReference type="NCBI Taxonomy" id="498257"/>
    <lineage>
        <taxon>Eukaryota</taxon>
        <taxon>Fungi</taxon>
        <taxon>Dikarya</taxon>
        <taxon>Ascomycota</taxon>
        <taxon>Pezizomycotina</taxon>
        <taxon>Sordariomycetes</taxon>
        <taxon>Hypocreomycetidae</taxon>
        <taxon>Glomerellales</taxon>
        <taxon>Plectosphaerellaceae</taxon>
        <taxon>Verticillium</taxon>
    </lineage>
</organism>
<dbReference type="AlphaFoldDB" id="G2WQ34"/>
<evidence type="ECO:0000256" key="1">
    <source>
        <dbReference type="SAM" id="MobiDB-lite"/>
    </source>
</evidence>
<evidence type="ECO:0000313" key="3">
    <source>
        <dbReference type="Proteomes" id="UP000001611"/>
    </source>
</evidence>
<feature type="compositionally biased region" description="Polar residues" evidence="1">
    <location>
        <begin position="27"/>
        <end position="44"/>
    </location>
</feature>
<dbReference type="RefSeq" id="XP_009650148.1">
    <property type="nucleotide sequence ID" value="XM_009651853.1"/>
</dbReference>
<dbReference type="Proteomes" id="UP000001611">
    <property type="component" value="Chromosome 2"/>
</dbReference>
<proteinExistence type="predicted"/>
<protein>
    <submittedName>
        <fullName evidence="2">Uncharacterized protein</fullName>
    </submittedName>
</protein>
<gene>
    <name evidence="2" type="ORF">VDAG_00476</name>
</gene>